<accession>A0A816IF51</accession>
<gene>
    <name evidence="1" type="ORF">DARMORV10_C03P69360.1</name>
</gene>
<reference evidence="1" key="1">
    <citation type="submission" date="2021-01" db="EMBL/GenBank/DDBJ databases">
        <authorList>
            <consortium name="Genoscope - CEA"/>
            <person name="William W."/>
        </authorList>
    </citation>
    <scope>NUCLEOTIDE SEQUENCE</scope>
</reference>
<sequence length="97" mass="11036">MSEVFLAAETTEAAKIMKRDSGPWLINTLMNVPIKENDLQRKIIDPRLYRTLLDENARRNDGGGLDGSACHKECRIVSLAVMLEMSRLQRSEIAYKK</sequence>
<organism evidence="1">
    <name type="scientific">Brassica napus</name>
    <name type="common">Rape</name>
    <dbReference type="NCBI Taxonomy" id="3708"/>
    <lineage>
        <taxon>Eukaryota</taxon>
        <taxon>Viridiplantae</taxon>
        <taxon>Streptophyta</taxon>
        <taxon>Embryophyta</taxon>
        <taxon>Tracheophyta</taxon>
        <taxon>Spermatophyta</taxon>
        <taxon>Magnoliopsida</taxon>
        <taxon>eudicotyledons</taxon>
        <taxon>Gunneridae</taxon>
        <taxon>Pentapetalae</taxon>
        <taxon>rosids</taxon>
        <taxon>malvids</taxon>
        <taxon>Brassicales</taxon>
        <taxon>Brassicaceae</taxon>
        <taxon>Brassiceae</taxon>
        <taxon>Brassica</taxon>
    </lineage>
</organism>
<dbReference type="EMBL" id="HG994367">
    <property type="protein sequence ID" value="CAF1708577.1"/>
    <property type="molecule type" value="Genomic_DNA"/>
</dbReference>
<name>A0A816IF51_BRANA</name>
<protein>
    <submittedName>
        <fullName evidence="1">(rape) hypothetical protein</fullName>
    </submittedName>
</protein>
<proteinExistence type="predicted"/>
<evidence type="ECO:0000313" key="1">
    <source>
        <dbReference type="EMBL" id="CAF1708577.1"/>
    </source>
</evidence>
<dbReference type="Proteomes" id="UP001295469">
    <property type="component" value="Chromosome C03"/>
</dbReference>
<dbReference type="AlphaFoldDB" id="A0A816IF51"/>